<dbReference type="PANTHER" id="PTHR40396">
    <property type="entry name" value="ATPASE-LIKE PROTEIN"/>
    <property type="match status" value="1"/>
</dbReference>
<dbReference type="Gene3D" id="3.40.50.300">
    <property type="entry name" value="P-loop containing nucleotide triphosphate hydrolases"/>
    <property type="match status" value="1"/>
</dbReference>
<evidence type="ECO:0000259" key="1">
    <source>
        <dbReference type="Pfam" id="PF13304"/>
    </source>
</evidence>
<accession>A0ABS3ZJ03</accession>
<protein>
    <submittedName>
        <fullName evidence="2">ATP-binding protein</fullName>
    </submittedName>
</protein>
<dbReference type="InterPro" id="IPR003959">
    <property type="entry name" value="ATPase_AAA_core"/>
</dbReference>
<dbReference type="GO" id="GO:0005524">
    <property type="term" value="F:ATP binding"/>
    <property type="evidence" value="ECO:0007669"/>
    <property type="project" value="UniProtKB-KW"/>
</dbReference>
<name>A0ABS3ZJ03_9FIRM</name>
<organism evidence="2 3">
    <name type="scientific">Anaerobutyricum soehngenii</name>
    <dbReference type="NCBI Taxonomy" id="105843"/>
    <lineage>
        <taxon>Bacteria</taxon>
        <taxon>Bacillati</taxon>
        <taxon>Bacillota</taxon>
        <taxon>Clostridia</taxon>
        <taxon>Lachnospirales</taxon>
        <taxon>Lachnospiraceae</taxon>
        <taxon>Anaerobutyricum</taxon>
    </lineage>
</organism>
<evidence type="ECO:0000313" key="3">
    <source>
        <dbReference type="Proteomes" id="UP001315001"/>
    </source>
</evidence>
<gene>
    <name evidence="2" type="ORF">JYQ75_07685</name>
</gene>
<dbReference type="Pfam" id="PF13304">
    <property type="entry name" value="AAA_21"/>
    <property type="match status" value="1"/>
</dbReference>
<dbReference type="PANTHER" id="PTHR40396:SF1">
    <property type="entry name" value="ATPASE AAA-TYPE CORE DOMAIN-CONTAINING PROTEIN"/>
    <property type="match status" value="1"/>
</dbReference>
<keyword evidence="3" id="KW-1185">Reference proteome</keyword>
<comment type="caution">
    <text evidence="2">The sequence shown here is derived from an EMBL/GenBank/DDBJ whole genome shotgun (WGS) entry which is preliminary data.</text>
</comment>
<reference evidence="2 3" key="1">
    <citation type="submission" date="2021-02" db="EMBL/GenBank/DDBJ databases">
        <title>Lactate utilizing bacteria of the human gut.</title>
        <authorList>
            <person name="Sheridan P.O."/>
        </authorList>
    </citation>
    <scope>NUCLEOTIDE SEQUENCE [LARGE SCALE GENOMIC DNA]</scope>
    <source>
        <strain evidence="2 3">HTF-83D</strain>
    </source>
</reference>
<evidence type="ECO:0000313" key="2">
    <source>
        <dbReference type="EMBL" id="MBP0057273.1"/>
    </source>
</evidence>
<dbReference type="EMBL" id="JAFIQO010000115">
    <property type="protein sequence ID" value="MBP0057273.1"/>
    <property type="molecule type" value="Genomic_DNA"/>
</dbReference>
<keyword evidence="2" id="KW-0547">Nucleotide-binding</keyword>
<feature type="domain" description="ATPase AAA-type core" evidence="1">
    <location>
        <begin position="46"/>
        <end position="378"/>
    </location>
</feature>
<dbReference type="Proteomes" id="UP001315001">
    <property type="component" value="Unassembled WGS sequence"/>
</dbReference>
<dbReference type="SUPFAM" id="SSF52540">
    <property type="entry name" value="P-loop containing nucleoside triphosphate hydrolases"/>
    <property type="match status" value="1"/>
</dbReference>
<dbReference type="RefSeq" id="WP_209293503.1">
    <property type="nucleotide sequence ID" value="NZ_JAFIQO010000115.1"/>
</dbReference>
<proteinExistence type="predicted"/>
<sequence>MLLKFRVKNYRSIKQEAVLDLEAVGLNDQRECLLKHKRKSYLPVISIYGKNGGGKSNLIRAFWLAVQFIRNAQRTQYESAEVPVRPFELDDISKKTPTEFHFEYISNDIKYWYGFSATKEKIVTEYLYAAPKGQKSEIFTREYQNFHFPSNKEKSMKELIKQAVATNQLFFAISCVMNYEPCIKAMQWFRKEIFFSRDYSDLGQNILSHREDKELLQSIIQIAKVADFGISDMKFEINNTEISNLEELPEFVTEQQRQEIEKAIEQFRKSLSADAESPEGILQFNELKATSYHKGKDSQGNIQEYALPLSEESDGTIRLMSRAAAIQDTLKVGGVLIVDEIENRLHPLLVQYIIEKFQNQSDGQRAQLIFTTHSTDIMNRGMLRRDQYYFVDKDNMTGESELYSLADFSVRLEENIAKAYLLGKYGAVPYIDEE</sequence>
<dbReference type="InterPro" id="IPR027417">
    <property type="entry name" value="P-loop_NTPase"/>
</dbReference>
<keyword evidence="2" id="KW-0067">ATP-binding</keyword>